<dbReference type="PRINTS" id="PR00723">
    <property type="entry name" value="SUBTILISIN"/>
</dbReference>
<keyword evidence="3" id="KW-1003">Cell membrane</keyword>
<dbReference type="GO" id="GO:0006508">
    <property type="term" value="P:proteolysis"/>
    <property type="evidence" value="ECO:0007669"/>
    <property type="project" value="UniProtKB-KW"/>
</dbReference>
<reference evidence="16 17" key="1">
    <citation type="submission" date="2019-03" db="EMBL/GenBank/DDBJ databases">
        <title>Draft genome sequences of novel Actinobacteria.</title>
        <authorList>
            <person name="Sahin N."/>
            <person name="Ay H."/>
            <person name="Saygin H."/>
        </authorList>
    </citation>
    <scope>NUCLEOTIDE SEQUENCE [LARGE SCALE GENOMIC DNA]</scope>
    <source>
        <strain evidence="16 17">JCM 13523</strain>
    </source>
</reference>
<feature type="active site" description="Charge relay system" evidence="10">
    <location>
        <position position="70"/>
    </location>
</feature>
<proteinExistence type="inferred from homology"/>
<feature type="active site" description="Charge relay system" evidence="10">
    <location>
        <position position="105"/>
    </location>
</feature>
<dbReference type="OrthoDB" id="614750at2"/>
<evidence type="ECO:0000256" key="3">
    <source>
        <dbReference type="ARBA" id="ARBA00022475"/>
    </source>
</evidence>
<keyword evidence="9 13" id="KW-0472">Membrane</keyword>
<dbReference type="InterPro" id="IPR015500">
    <property type="entry name" value="Peptidase_S8_subtilisin-rel"/>
</dbReference>
<dbReference type="PROSITE" id="PS51892">
    <property type="entry name" value="SUBTILASE"/>
    <property type="match status" value="1"/>
</dbReference>
<dbReference type="InterPro" id="IPR023834">
    <property type="entry name" value="T7SS_pept_S8A_mycosin"/>
</dbReference>
<dbReference type="InterPro" id="IPR050131">
    <property type="entry name" value="Peptidase_S8_subtilisin-like"/>
</dbReference>
<evidence type="ECO:0000256" key="6">
    <source>
        <dbReference type="ARBA" id="ARBA00022801"/>
    </source>
</evidence>
<organism evidence="16 17">
    <name type="scientific">Kribbella antibiotica</name>
    <dbReference type="NCBI Taxonomy" id="190195"/>
    <lineage>
        <taxon>Bacteria</taxon>
        <taxon>Bacillati</taxon>
        <taxon>Actinomycetota</taxon>
        <taxon>Actinomycetes</taxon>
        <taxon>Propionibacteriales</taxon>
        <taxon>Kribbellaceae</taxon>
        <taxon>Kribbella</taxon>
    </lineage>
</organism>
<evidence type="ECO:0000259" key="15">
    <source>
        <dbReference type="Pfam" id="PF00082"/>
    </source>
</evidence>
<name>A0A4V2YQF7_9ACTN</name>
<evidence type="ECO:0000256" key="13">
    <source>
        <dbReference type="SAM" id="Phobius"/>
    </source>
</evidence>
<accession>A0A4V2YQF7</accession>
<comment type="similarity">
    <text evidence="2 10 11">Belongs to the peptidase S8 family.</text>
</comment>
<keyword evidence="8 13" id="KW-1133">Transmembrane helix</keyword>
<keyword evidence="14" id="KW-0732">Signal</keyword>
<dbReference type="PROSITE" id="PS00137">
    <property type="entry name" value="SUBTILASE_HIS"/>
    <property type="match status" value="1"/>
</dbReference>
<evidence type="ECO:0000313" key="17">
    <source>
        <dbReference type="Proteomes" id="UP000295124"/>
    </source>
</evidence>
<dbReference type="GO" id="GO:0004252">
    <property type="term" value="F:serine-type endopeptidase activity"/>
    <property type="evidence" value="ECO:0007669"/>
    <property type="project" value="UniProtKB-UniRule"/>
</dbReference>
<dbReference type="Gene3D" id="3.40.50.200">
    <property type="entry name" value="Peptidase S8/S53 domain"/>
    <property type="match status" value="1"/>
</dbReference>
<dbReference type="PANTHER" id="PTHR43806">
    <property type="entry name" value="PEPTIDASE S8"/>
    <property type="match status" value="1"/>
</dbReference>
<evidence type="ECO:0000256" key="7">
    <source>
        <dbReference type="ARBA" id="ARBA00022825"/>
    </source>
</evidence>
<evidence type="ECO:0000256" key="9">
    <source>
        <dbReference type="ARBA" id="ARBA00023136"/>
    </source>
</evidence>
<feature type="compositionally biased region" description="Basic and acidic residues" evidence="12">
    <location>
        <begin position="406"/>
        <end position="420"/>
    </location>
</feature>
<dbReference type="PROSITE" id="PS00138">
    <property type="entry name" value="SUBTILASE_SER"/>
    <property type="match status" value="1"/>
</dbReference>
<sequence>MRTPATLVTIGLLTCAVAQPAAAAPPKGACSNPEPGRPVIKQLPWAQDLLGVERVWPQTNGARVTVAVVDSGVDADNPQLRGRVLAGQDFHHHGKLPGSYDCVSHGTSVAGIIAATPTSGIGFHGIAPGATILPVRVTDREANEGEAARTIDPNVLARGIVYAVDQGARVINLSLSGSADRKVIREAIAYAVGSDVVVVAAAGNRQTNGADSTPSYPAEYPGVLGVGAIGIDGARVNGSQTGSYVDIVAPGGDVLSTTRVSGHNYMSGTSFAAPFVSATAALVRSAWPELTAEQVIQRIEATASPARGGRASNEYGAGVVDPYRAVTEGMLAKGAVIPAAAATPPDPQVVVARAWWRDAGSRARELTGLSLGMATIVLILAIVLAAGRRRRWTASRAETAPRTRRRTEEPLPEHLFDRSL</sequence>
<evidence type="ECO:0000256" key="12">
    <source>
        <dbReference type="SAM" id="MobiDB-lite"/>
    </source>
</evidence>
<comment type="subcellular location">
    <subcellularLocation>
        <location evidence="1">Cell membrane</location>
        <topology evidence="1">Single-pass membrane protein</topology>
    </subcellularLocation>
</comment>
<dbReference type="InterPro" id="IPR023828">
    <property type="entry name" value="Peptidase_S8_Ser-AS"/>
</dbReference>
<keyword evidence="17" id="KW-1185">Reference proteome</keyword>
<protein>
    <submittedName>
        <fullName evidence="16">Type VII secretion-associated serine protease mycosin</fullName>
    </submittedName>
</protein>
<feature type="signal peptide" evidence="14">
    <location>
        <begin position="1"/>
        <end position="23"/>
    </location>
</feature>
<dbReference type="GO" id="GO:0005886">
    <property type="term" value="C:plasma membrane"/>
    <property type="evidence" value="ECO:0007669"/>
    <property type="project" value="UniProtKB-SubCell"/>
</dbReference>
<evidence type="ECO:0000256" key="5">
    <source>
        <dbReference type="ARBA" id="ARBA00022692"/>
    </source>
</evidence>
<dbReference type="RefSeq" id="WP_132166189.1">
    <property type="nucleotide sequence ID" value="NZ_SMKX01000011.1"/>
</dbReference>
<keyword evidence="5 13" id="KW-0812">Transmembrane</keyword>
<evidence type="ECO:0000256" key="1">
    <source>
        <dbReference type="ARBA" id="ARBA00004162"/>
    </source>
</evidence>
<dbReference type="Proteomes" id="UP000295124">
    <property type="component" value="Unassembled WGS sequence"/>
</dbReference>
<feature type="active site" description="Charge relay system" evidence="10">
    <location>
        <position position="270"/>
    </location>
</feature>
<evidence type="ECO:0000313" key="16">
    <source>
        <dbReference type="EMBL" id="TDD61777.1"/>
    </source>
</evidence>
<evidence type="ECO:0000256" key="11">
    <source>
        <dbReference type="RuleBase" id="RU003355"/>
    </source>
</evidence>
<evidence type="ECO:0000256" key="8">
    <source>
        <dbReference type="ARBA" id="ARBA00022989"/>
    </source>
</evidence>
<feature type="region of interest" description="Disordered" evidence="12">
    <location>
        <begin position="393"/>
        <end position="420"/>
    </location>
</feature>
<dbReference type="SUPFAM" id="SSF52743">
    <property type="entry name" value="Subtilisin-like"/>
    <property type="match status" value="1"/>
</dbReference>
<keyword evidence="4 10" id="KW-0645">Protease</keyword>
<keyword evidence="7 10" id="KW-0720">Serine protease</keyword>
<feature type="transmembrane region" description="Helical" evidence="13">
    <location>
        <begin position="366"/>
        <end position="386"/>
    </location>
</feature>
<feature type="chain" id="PRO_5020797372" evidence="14">
    <location>
        <begin position="24"/>
        <end position="420"/>
    </location>
</feature>
<gene>
    <name evidence="16" type="primary">mycP</name>
    <name evidence="16" type="ORF">E1263_06180</name>
</gene>
<evidence type="ECO:0000256" key="2">
    <source>
        <dbReference type="ARBA" id="ARBA00011073"/>
    </source>
</evidence>
<evidence type="ECO:0000256" key="14">
    <source>
        <dbReference type="SAM" id="SignalP"/>
    </source>
</evidence>
<dbReference type="InterPro" id="IPR000209">
    <property type="entry name" value="Peptidase_S8/S53_dom"/>
</dbReference>
<dbReference type="InterPro" id="IPR022398">
    <property type="entry name" value="Peptidase_S8_His-AS"/>
</dbReference>
<evidence type="ECO:0000256" key="10">
    <source>
        <dbReference type="PROSITE-ProRule" id="PRU01240"/>
    </source>
</evidence>
<dbReference type="AlphaFoldDB" id="A0A4V2YQF7"/>
<comment type="caution">
    <text evidence="16">The sequence shown here is derived from an EMBL/GenBank/DDBJ whole genome shotgun (WGS) entry which is preliminary data.</text>
</comment>
<dbReference type="NCBIfam" id="TIGR03921">
    <property type="entry name" value="T7SS_mycosin"/>
    <property type="match status" value="1"/>
</dbReference>
<evidence type="ECO:0000256" key="4">
    <source>
        <dbReference type="ARBA" id="ARBA00022670"/>
    </source>
</evidence>
<dbReference type="EMBL" id="SMKX01000011">
    <property type="protein sequence ID" value="TDD61777.1"/>
    <property type="molecule type" value="Genomic_DNA"/>
</dbReference>
<dbReference type="InterPro" id="IPR036852">
    <property type="entry name" value="Peptidase_S8/S53_dom_sf"/>
</dbReference>
<keyword evidence="6 10" id="KW-0378">Hydrolase</keyword>
<feature type="domain" description="Peptidase S8/S53" evidence="15">
    <location>
        <begin position="62"/>
        <end position="318"/>
    </location>
</feature>
<dbReference type="InterPro" id="IPR023827">
    <property type="entry name" value="Peptidase_S8_Asp-AS"/>
</dbReference>
<dbReference type="PANTHER" id="PTHR43806:SF11">
    <property type="entry name" value="CEREVISIN-RELATED"/>
    <property type="match status" value="1"/>
</dbReference>
<dbReference type="PROSITE" id="PS00136">
    <property type="entry name" value="SUBTILASE_ASP"/>
    <property type="match status" value="1"/>
</dbReference>
<dbReference type="Pfam" id="PF00082">
    <property type="entry name" value="Peptidase_S8"/>
    <property type="match status" value="1"/>
</dbReference>